<keyword evidence="3" id="KW-1185">Reference proteome</keyword>
<sequence length="34" mass="3899">MDFGRNWRKSSKTLTEPGNYTREACGDSEGYTQL</sequence>
<protein>
    <submittedName>
        <fullName evidence="2">Uncharacterized protein</fullName>
    </submittedName>
</protein>
<feature type="compositionally biased region" description="Basic residues" evidence="1">
    <location>
        <begin position="1"/>
        <end position="11"/>
    </location>
</feature>
<feature type="region of interest" description="Disordered" evidence="1">
    <location>
        <begin position="1"/>
        <end position="34"/>
    </location>
</feature>
<dbReference type="Proteomes" id="UP000004217">
    <property type="component" value="Unassembled WGS sequence"/>
</dbReference>
<evidence type="ECO:0000313" key="2">
    <source>
        <dbReference type="EMBL" id="EGX61138.1"/>
    </source>
</evidence>
<accession>G2G649</accession>
<proteinExistence type="predicted"/>
<evidence type="ECO:0000256" key="1">
    <source>
        <dbReference type="SAM" id="MobiDB-lite"/>
    </source>
</evidence>
<organism evidence="2 3">
    <name type="scientific">Streptomyces zinciresistens K42</name>
    <dbReference type="NCBI Taxonomy" id="700597"/>
    <lineage>
        <taxon>Bacteria</taxon>
        <taxon>Bacillati</taxon>
        <taxon>Actinomycetota</taxon>
        <taxon>Actinomycetes</taxon>
        <taxon>Kitasatosporales</taxon>
        <taxon>Streptomycetaceae</taxon>
        <taxon>Streptomyces</taxon>
    </lineage>
</organism>
<dbReference type="EMBL" id="AGBF01000007">
    <property type="protein sequence ID" value="EGX61138.1"/>
    <property type="molecule type" value="Genomic_DNA"/>
</dbReference>
<dbReference type="AlphaFoldDB" id="G2G649"/>
<evidence type="ECO:0000313" key="3">
    <source>
        <dbReference type="Proteomes" id="UP000004217"/>
    </source>
</evidence>
<gene>
    <name evidence="2" type="ORF">SZN_04776</name>
</gene>
<name>G2G649_9ACTN</name>
<comment type="caution">
    <text evidence="2">The sequence shown here is derived from an EMBL/GenBank/DDBJ whole genome shotgun (WGS) entry which is preliminary data.</text>
</comment>
<reference evidence="2 3" key="1">
    <citation type="submission" date="2011-08" db="EMBL/GenBank/DDBJ databases">
        <authorList>
            <person name="Lin Y."/>
            <person name="Hao X."/>
            <person name="Johnstone L."/>
            <person name="Miller S.J."/>
            <person name="Wei G."/>
            <person name="Rensing C."/>
        </authorList>
    </citation>
    <scope>NUCLEOTIDE SEQUENCE [LARGE SCALE GENOMIC DNA]</scope>
    <source>
        <strain evidence="2 3">K42</strain>
    </source>
</reference>